<dbReference type="RefSeq" id="WP_314510628.1">
    <property type="nucleotide sequence ID" value="NZ_JASJOU010000003.1"/>
</dbReference>
<evidence type="ECO:0000313" key="4">
    <source>
        <dbReference type="Proteomes" id="UP001232063"/>
    </source>
</evidence>
<name>A0AAE3R4A5_9BACT</name>
<dbReference type="Gene3D" id="2.40.160.20">
    <property type="match status" value="1"/>
</dbReference>
<sequence>MKKIFILSIAVFSFFVFITEKSVAQTDKGNFMVGSSIANLNFDEDYSSIALSPTVGYFVIDNLVVGLTPSIGYTSSKAVIPGDTYKTTTLGIGPFARYYFGSGSVKPLVHADYSYLHMKNRNNISGNEWQSTSSYSNVKLGAGVAYFINNYVSVDGIVSYNRIFLGSGNDVGSVKISFGFQIFLD</sequence>
<accession>A0AAE3R4A5</accession>
<dbReference type="Pfam" id="PF13505">
    <property type="entry name" value="OMP_b-brl"/>
    <property type="match status" value="1"/>
</dbReference>
<protein>
    <submittedName>
        <fullName evidence="3">Outer membrane beta-barrel protein</fullName>
    </submittedName>
</protein>
<dbReference type="InterPro" id="IPR027385">
    <property type="entry name" value="Beta-barrel_OMP"/>
</dbReference>
<comment type="caution">
    <text evidence="3">The sequence shown here is derived from an EMBL/GenBank/DDBJ whole genome shotgun (WGS) entry which is preliminary data.</text>
</comment>
<evidence type="ECO:0000256" key="1">
    <source>
        <dbReference type="ARBA" id="ARBA00022729"/>
    </source>
</evidence>
<feature type="domain" description="Outer membrane protein beta-barrel" evidence="2">
    <location>
        <begin position="22"/>
        <end position="174"/>
    </location>
</feature>
<dbReference type="AlphaFoldDB" id="A0AAE3R4A5"/>
<evidence type="ECO:0000259" key="2">
    <source>
        <dbReference type="Pfam" id="PF13505"/>
    </source>
</evidence>
<keyword evidence="4" id="KW-1185">Reference proteome</keyword>
<gene>
    <name evidence="3" type="ORF">QNI22_10745</name>
</gene>
<dbReference type="InterPro" id="IPR011250">
    <property type="entry name" value="OMP/PagP_B-barrel"/>
</dbReference>
<dbReference type="EMBL" id="JASJOU010000003">
    <property type="protein sequence ID" value="MDJ1501129.1"/>
    <property type="molecule type" value="Genomic_DNA"/>
</dbReference>
<evidence type="ECO:0000313" key="3">
    <source>
        <dbReference type="EMBL" id="MDJ1501129.1"/>
    </source>
</evidence>
<dbReference type="SUPFAM" id="SSF56925">
    <property type="entry name" value="OMPA-like"/>
    <property type="match status" value="1"/>
</dbReference>
<organism evidence="3 4">
    <name type="scientific">Xanthocytophaga agilis</name>
    <dbReference type="NCBI Taxonomy" id="3048010"/>
    <lineage>
        <taxon>Bacteria</taxon>
        <taxon>Pseudomonadati</taxon>
        <taxon>Bacteroidota</taxon>
        <taxon>Cytophagia</taxon>
        <taxon>Cytophagales</taxon>
        <taxon>Rhodocytophagaceae</taxon>
        <taxon>Xanthocytophaga</taxon>
    </lineage>
</organism>
<keyword evidence="1" id="KW-0732">Signal</keyword>
<reference evidence="3" key="1">
    <citation type="submission" date="2023-05" db="EMBL/GenBank/DDBJ databases">
        <authorList>
            <person name="Zhang X."/>
        </authorList>
    </citation>
    <scope>NUCLEOTIDE SEQUENCE</scope>
    <source>
        <strain evidence="3">BD1B2-1</strain>
    </source>
</reference>
<proteinExistence type="predicted"/>
<dbReference type="Proteomes" id="UP001232063">
    <property type="component" value="Unassembled WGS sequence"/>
</dbReference>